<accession>A0AAD9NRP9</accession>
<feature type="transmembrane region" description="Helical" evidence="1">
    <location>
        <begin position="110"/>
        <end position="140"/>
    </location>
</feature>
<protein>
    <submittedName>
        <fullName evidence="2">Uncharacterized protein</fullName>
    </submittedName>
</protein>
<sequence length="278" mass="31078">MGAATKPKKKKPKVSLTDPGIKTKEKFPFLISHSKTISLVWGIITCIILWTLTVKMMYNIKKHKWTAYYMLLATLIVTIFELIGIILRAVPNDVAKCSVLRFVDEWKKTVFYLVVALPCFVPGIVGWIAVFCGLLIVSLAATYLLSTFKHCECLRKKKKSLPPKVERPAPRQRHRPVTIVEMRSSPTAKLVHHEVQSPSDEFSPAGVAYDQTGHTTAVQPAREDGAGYAYTKSLPSSGRASPTPSIAEQDWYRADSYRVPMTPSVASDPRSIMMLSRQ</sequence>
<evidence type="ECO:0000313" key="3">
    <source>
        <dbReference type="Proteomes" id="UP001209878"/>
    </source>
</evidence>
<keyword evidence="1" id="KW-0812">Transmembrane</keyword>
<keyword evidence="3" id="KW-1185">Reference proteome</keyword>
<feature type="transmembrane region" description="Helical" evidence="1">
    <location>
        <begin position="36"/>
        <end position="54"/>
    </location>
</feature>
<dbReference type="InterPro" id="IPR032055">
    <property type="entry name" value="TMEM72"/>
</dbReference>
<keyword evidence="1" id="KW-1133">Transmembrane helix</keyword>
<comment type="caution">
    <text evidence="2">The sequence shown here is derived from an EMBL/GenBank/DDBJ whole genome shotgun (WGS) entry which is preliminary data.</text>
</comment>
<keyword evidence="1" id="KW-0472">Membrane</keyword>
<evidence type="ECO:0000313" key="2">
    <source>
        <dbReference type="EMBL" id="KAK2178121.1"/>
    </source>
</evidence>
<feature type="transmembrane region" description="Helical" evidence="1">
    <location>
        <begin position="66"/>
        <end position="90"/>
    </location>
</feature>
<dbReference type="EMBL" id="JAODUO010000561">
    <property type="protein sequence ID" value="KAK2178121.1"/>
    <property type="molecule type" value="Genomic_DNA"/>
</dbReference>
<dbReference type="Proteomes" id="UP001209878">
    <property type="component" value="Unassembled WGS sequence"/>
</dbReference>
<dbReference type="AlphaFoldDB" id="A0AAD9NRP9"/>
<dbReference type="Pfam" id="PF16054">
    <property type="entry name" value="TMEM72"/>
    <property type="match status" value="1"/>
</dbReference>
<proteinExistence type="predicted"/>
<evidence type="ECO:0000256" key="1">
    <source>
        <dbReference type="SAM" id="Phobius"/>
    </source>
</evidence>
<organism evidence="2 3">
    <name type="scientific">Ridgeia piscesae</name>
    <name type="common">Tubeworm</name>
    <dbReference type="NCBI Taxonomy" id="27915"/>
    <lineage>
        <taxon>Eukaryota</taxon>
        <taxon>Metazoa</taxon>
        <taxon>Spiralia</taxon>
        <taxon>Lophotrochozoa</taxon>
        <taxon>Annelida</taxon>
        <taxon>Polychaeta</taxon>
        <taxon>Sedentaria</taxon>
        <taxon>Canalipalpata</taxon>
        <taxon>Sabellida</taxon>
        <taxon>Siboglinidae</taxon>
        <taxon>Ridgeia</taxon>
    </lineage>
</organism>
<reference evidence="2" key="1">
    <citation type="journal article" date="2023" name="Mol. Biol. Evol.">
        <title>Third-Generation Sequencing Reveals the Adaptive Role of the Epigenome in Three Deep-Sea Polychaetes.</title>
        <authorList>
            <person name="Perez M."/>
            <person name="Aroh O."/>
            <person name="Sun Y."/>
            <person name="Lan Y."/>
            <person name="Juniper S.K."/>
            <person name="Young C.R."/>
            <person name="Angers B."/>
            <person name="Qian P.Y."/>
        </authorList>
    </citation>
    <scope>NUCLEOTIDE SEQUENCE</scope>
    <source>
        <strain evidence="2">R07B-5</strain>
    </source>
</reference>
<gene>
    <name evidence="2" type="ORF">NP493_558g01010</name>
</gene>
<name>A0AAD9NRP9_RIDPI</name>